<dbReference type="GeneID" id="20322553"/>
<dbReference type="AlphaFoldDB" id="A0A075A8L2"/>
<name>A0A075A8L2_OPIVI</name>
<dbReference type="CTD" id="20322553"/>
<dbReference type="EMBL" id="KL596833">
    <property type="protein sequence ID" value="KER23829.1"/>
    <property type="molecule type" value="Genomic_DNA"/>
</dbReference>
<protein>
    <submittedName>
        <fullName evidence="1">Uncharacterized protein</fullName>
    </submittedName>
</protein>
<gene>
    <name evidence="1" type="ORF">T265_08374</name>
</gene>
<keyword evidence="2" id="KW-1185">Reference proteome</keyword>
<evidence type="ECO:0000313" key="2">
    <source>
        <dbReference type="Proteomes" id="UP000054324"/>
    </source>
</evidence>
<dbReference type="Proteomes" id="UP000054324">
    <property type="component" value="Unassembled WGS sequence"/>
</dbReference>
<proteinExistence type="predicted"/>
<accession>A0A075A8L2</accession>
<organism evidence="1 2">
    <name type="scientific">Opisthorchis viverrini</name>
    <name type="common">Southeast Asian liver fluke</name>
    <dbReference type="NCBI Taxonomy" id="6198"/>
    <lineage>
        <taxon>Eukaryota</taxon>
        <taxon>Metazoa</taxon>
        <taxon>Spiralia</taxon>
        <taxon>Lophotrochozoa</taxon>
        <taxon>Platyhelminthes</taxon>
        <taxon>Trematoda</taxon>
        <taxon>Digenea</taxon>
        <taxon>Opisthorchiida</taxon>
        <taxon>Opisthorchiata</taxon>
        <taxon>Opisthorchiidae</taxon>
        <taxon>Opisthorchis</taxon>
    </lineage>
</organism>
<evidence type="ECO:0000313" key="1">
    <source>
        <dbReference type="EMBL" id="KER23829.1"/>
    </source>
</evidence>
<sequence length="192" mass="21803">MPYFSTSESHLIEFTTSHSPRNPSLVGFRGTFYTGPSQCLHFADDLKPWGSNAIALQMNVETAKKSLDWHLPPNHEKARRPYEDRSQKGFWDLAIFKHVLFTAPLETDPKRIRLSTDNLAYFEYTNEVVHSRRTKGVPLIGRIQSHFTGRDPCVEILVARACVPLFDYVIVELFVEFGNKSAKVSSLVDGTS</sequence>
<dbReference type="KEGG" id="ovi:T265_08374"/>
<reference evidence="1 2" key="1">
    <citation type="submission" date="2013-11" db="EMBL/GenBank/DDBJ databases">
        <title>Opisthorchis viverrini - life in the bile duct.</title>
        <authorList>
            <person name="Young N.D."/>
            <person name="Nagarajan N."/>
            <person name="Lin S.J."/>
            <person name="Korhonen P.K."/>
            <person name="Jex A.R."/>
            <person name="Hall R.S."/>
            <person name="Safavi-Hemami H."/>
            <person name="Kaewkong W."/>
            <person name="Bertrand D."/>
            <person name="Gao S."/>
            <person name="Seet Q."/>
            <person name="Wongkham S."/>
            <person name="Teh B.T."/>
            <person name="Wongkham C."/>
            <person name="Intapan P.M."/>
            <person name="Maleewong W."/>
            <person name="Yang X."/>
            <person name="Hu M."/>
            <person name="Wang Z."/>
            <person name="Hofmann A."/>
            <person name="Sternberg P.W."/>
            <person name="Tan P."/>
            <person name="Wang J."/>
            <person name="Gasser R.B."/>
        </authorList>
    </citation>
    <scope>NUCLEOTIDE SEQUENCE [LARGE SCALE GENOMIC DNA]</scope>
</reference>
<dbReference type="RefSeq" id="XP_009172422.1">
    <property type="nucleotide sequence ID" value="XM_009174158.1"/>
</dbReference>